<accession>A0A8S9PAP1</accession>
<dbReference type="EMBL" id="QGKX02001521">
    <property type="protein sequence ID" value="KAF3512125.1"/>
    <property type="molecule type" value="Genomic_DNA"/>
</dbReference>
<evidence type="ECO:0000313" key="1">
    <source>
        <dbReference type="EMBL" id="KAF3512125.1"/>
    </source>
</evidence>
<proteinExistence type="predicted"/>
<dbReference type="AlphaFoldDB" id="A0A8S9PAP1"/>
<gene>
    <name evidence="1" type="ORF">F2Q69_00009904</name>
</gene>
<name>A0A8S9PAP1_BRACR</name>
<comment type="caution">
    <text evidence="1">The sequence shown here is derived from an EMBL/GenBank/DDBJ whole genome shotgun (WGS) entry which is preliminary data.</text>
</comment>
<sequence>MEQVRFRGLIWAASCTPSMVDVCSELFFDELDHKEQIIGEAKITGFCLS</sequence>
<reference evidence="1" key="1">
    <citation type="submission" date="2019-12" db="EMBL/GenBank/DDBJ databases">
        <title>Genome sequencing and annotation of Brassica cretica.</title>
        <authorList>
            <person name="Studholme D.J."/>
            <person name="Sarris P."/>
        </authorList>
    </citation>
    <scope>NUCLEOTIDE SEQUENCE</scope>
    <source>
        <strain evidence="1">PFS-109/04</strain>
        <tissue evidence="1">Leaf</tissue>
    </source>
</reference>
<evidence type="ECO:0000313" key="2">
    <source>
        <dbReference type="Proteomes" id="UP000712600"/>
    </source>
</evidence>
<dbReference type="Proteomes" id="UP000712600">
    <property type="component" value="Unassembled WGS sequence"/>
</dbReference>
<organism evidence="1 2">
    <name type="scientific">Brassica cretica</name>
    <name type="common">Mustard</name>
    <dbReference type="NCBI Taxonomy" id="69181"/>
    <lineage>
        <taxon>Eukaryota</taxon>
        <taxon>Viridiplantae</taxon>
        <taxon>Streptophyta</taxon>
        <taxon>Embryophyta</taxon>
        <taxon>Tracheophyta</taxon>
        <taxon>Spermatophyta</taxon>
        <taxon>Magnoliopsida</taxon>
        <taxon>eudicotyledons</taxon>
        <taxon>Gunneridae</taxon>
        <taxon>Pentapetalae</taxon>
        <taxon>rosids</taxon>
        <taxon>malvids</taxon>
        <taxon>Brassicales</taxon>
        <taxon>Brassicaceae</taxon>
        <taxon>Brassiceae</taxon>
        <taxon>Brassica</taxon>
    </lineage>
</organism>
<protein>
    <submittedName>
        <fullName evidence="1">Uncharacterized protein</fullName>
    </submittedName>
</protein>